<comment type="caution">
    <text evidence="1">The sequence shown here is derived from an EMBL/GenBank/DDBJ whole genome shotgun (WGS) entry which is preliminary data.</text>
</comment>
<dbReference type="AlphaFoldDB" id="A0A2P6R7P9"/>
<evidence type="ECO:0000313" key="1">
    <source>
        <dbReference type="EMBL" id="PRQ42465.1"/>
    </source>
</evidence>
<proteinExistence type="predicted"/>
<dbReference type="Proteomes" id="UP000238479">
    <property type="component" value="Chromosome 3"/>
</dbReference>
<name>A0A2P6R7P9_ROSCH</name>
<organism evidence="1 2">
    <name type="scientific">Rosa chinensis</name>
    <name type="common">China rose</name>
    <dbReference type="NCBI Taxonomy" id="74649"/>
    <lineage>
        <taxon>Eukaryota</taxon>
        <taxon>Viridiplantae</taxon>
        <taxon>Streptophyta</taxon>
        <taxon>Embryophyta</taxon>
        <taxon>Tracheophyta</taxon>
        <taxon>Spermatophyta</taxon>
        <taxon>Magnoliopsida</taxon>
        <taxon>eudicotyledons</taxon>
        <taxon>Gunneridae</taxon>
        <taxon>Pentapetalae</taxon>
        <taxon>rosids</taxon>
        <taxon>fabids</taxon>
        <taxon>Rosales</taxon>
        <taxon>Rosaceae</taxon>
        <taxon>Rosoideae</taxon>
        <taxon>Rosoideae incertae sedis</taxon>
        <taxon>Rosa</taxon>
    </lineage>
</organism>
<accession>A0A2P6R7P9</accession>
<dbReference type="Gramene" id="PRQ42465">
    <property type="protein sequence ID" value="PRQ42465"/>
    <property type="gene ID" value="RchiOBHm_Chr3g0457931"/>
</dbReference>
<gene>
    <name evidence="1" type="ORF">RchiOBHm_Chr3g0457931</name>
</gene>
<sequence>MTERVVNLLKDYVSLLQGLAIIRSFNSLKLNYLNIIRNWSPAKGSTSPVQ</sequence>
<evidence type="ECO:0000313" key="2">
    <source>
        <dbReference type="Proteomes" id="UP000238479"/>
    </source>
</evidence>
<reference evidence="1 2" key="1">
    <citation type="journal article" date="2018" name="Nat. Genet.">
        <title>The Rosa genome provides new insights in the design of modern roses.</title>
        <authorList>
            <person name="Bendahmane M."/>
        </authorList>
    </citation>
    <scope>NUCLEOTIDE SEQUENCE [LARGE SCALE GENOMIC DNA]</scope>
    <source>
        <strain evidence="2">cv. Old Blush</strain>
    </source>
</reference>
<dbReference type="EMBL" id="PDCK01000041">
    <property type="protein sequence ID" value="PRQ42465.1"/>
    <property type="molecule type" value="Genomic_DNA"/>
</dbReference>
<keyword evidence="2" id="KW-1185">Reference proteome</keyword>
<protein>
    <submittedName>
        <fullName evidence="1">Uncharacterized protein</fullName>
    </submittedName>
</protein>